<reference evidence="1" key="1">
    <citation type="journal article" date="2022" name="Int. J. Mol. Sci.">
        <title>Draft Genome of Tanacetum Coccineum: Genomic Comparison of Closely Related Tanacetum-Family Plants.</title>
        <authorList>
            <person name="Yamashiro T."/>
            <person name="Shiraishi A."/>
            <person name="Nakayama K."/>
            <person name="Satake H."/>
        </authorList>
    </citation>
    <scope>NUCLEOTIDE SEQUENCE</scope>
</reference>
<dbReference type="SUPFAM" id="SSF50630">
    <property type="entry name" value="Acid proteases"/>
    <property type="match status" value="1"/>
</dbReference>
<evidence type="ECO:0000313" key="1">
    <source>
        <dbReference type="EMBL" id="GJT91273.1"/>
    </source>
</evidence>
<dbReference type="Proteomes" id="UP001151760">
    <property type="component" value="Unassembled WGS sequence"/>
</dbReference>
<protein>
    <submittedName>
        <fullName evidence="1">Reverse transcriptase domain-containing protein</fullName>
    </submittedName>
</protein>
<dbReference type="GO" id="GO:0003964">
    <property type="term" value="F:RNA-directed DNA polymerase activity"/>
    <property type="evidence" value="ECO:0007669"/>
    <property type="project" value="UniProtKB-KW"/>
</dbReference>
<comment type="caution">
    <text evidence="1">The sequence shown here is derived from an EMBL/GenBank/DDBJ whole genome shotgun (WGS) entry which is preliminary data.</text>
</comment>
<evidence type="ECO:0000313" key="2">
    <source>
        <dbReference type="Proteomes" id="UP001151760"/>
    </source>
</evidence>
<dbReference type="InterPro" id="IPR021109">
    <property type="entry name" value="Peptidase_aspartic_dom_sf"/>
</dbReference>
<dbReference type="PANTHER" id="PTHR15503:SF45">
    <property type="entry name" value="RNA-DIRECTED DNA POLYMERASE HOMOLOG"/>
    <property type="match status" value="1"/>
</dbReference>
<dbReference type="Gene3D" id="2.40.70.10">
    <property type="entry name" value="Acid Proteases"/>
    <property type="match status" value="1"/>
</dbReference>
<keyword evidence="1" id="KW-0695">RNA-directed DNA polymerase</keyword>
<dbReference type="Pfam" id="PF08284">
    <property type="entry name" value="RVP_2"/>
    <property type="match status" value="1"/>
</dbReference>
<gene>
    <name evidence="1" type="ORF">Tco_1080118</name>
</gene>
<dbReference type="PANTHER" id="PTHR15503">
    <property type="entry name" value="LDOC1 RELATED"/>
    <property type="match status" value="1"/>
</dbReference>
<sequence length="171" mass="19084">MAIDGGQGHGNSGNQAHGGAFTIGAEEARQDPNIVTGTFTLNNHYATTLFDSDADYSYVSTTFIPLLDIEPSDLEGHTFDIDFIPFRHRSFDVIVGMDWLSRHKAEIVCHEKVVRIPLPPDKILRVLGEKLEEKVRCFMSAKAEEQKLKDIVIVRNFPELYPDDLSGLPPS</sequence>
<proteinExistence type="predicted"/>
<name>A0ABQ5HTU7_9ASTR</name>
<dbReference type="EMBL" id="BQNB010020003">
    <property type="protein sequence ID" value="GJT91273.1"/>
    <property type="molecule type" value="Genomic_DNA"/>
</dbReference>
<dbReference type="InterPro" id="IPR032567">
    <property type="entry name" value="RTL1-rel"/>
</dbReference>
<organism evidence="1 2">
    <name type="scientific">Tanacetum coccineum</name>
    <dbReference type="NCBI Taxonomy" id="301880"/>
    <lineage>
        <taxon>Eukaryota</taxon>
        <taxon>Viridiplantae</taxon>
        <taxon>Streptophyta</taxon>
        <taxon>Embryophyta</taxon>
        <taxon>Tracheophyta</taxon>
        <taxon>Spermatophyta</taxon>
        <taxon>Magnoliopsida</taxon>
        <taxon>eudicotyledons</taxon>
        <taxon>Gunneridae</taxon>
        <taxon>Pentapetalae</taxon>
        <taxon>asterids</taxon>
        <taxon>campanulids</taxon>
        <taxon>Asterales</taxon>
        <taxon>Asteraceae</taxon>
        <taxon>Asteroideae</taxon>
        <taxon>Anthemideae</taxon>
        <taxon>Anthemidinae</taxon>
        <taxon>Tanacetum</taxon>
    </lineage>
</organism>
<keyword evidence="2" id="KW-1185">Reference proteome</keyword>
<accession>A0ABQ5HTU7</accession>
<reference evidence="1" key="2">
    <citation type="submission" date="2022-01" db="EMBL/GenBank/DDBJ databases">
        <authorList>
            <person name="Yamashiro T."/>
            <person name="Shiraishi A."/>
            <person name="Satake H."/>
            <person name="Nakayama K."/>
        </authorList>
    </citation>
    <scope>NUCLEOTIDE SEQUENCE</scope>
</reference>
<keyword evidence="1" id="KW-0808">Transferase</keyword>
<keyword evidence="1" id="KW-0548">Nucleotidyltransferase</keyword>